<feature type="region of interest" description="Disordered" evidence="2">
    <location>
        <begin position="700"/>
        <end position="719"/>
    </location>
</feature>
<feature type="region of interest" description="Disordered" evidence="2">
    <location>
        <begin position="1073"/>
        <end position="1094"/>
    </location>
</feature>
<dbReference type="Proteomes" id="UP000251647">
    <property type="component" value="Unassembled WGS sequence"/>
</dbReference>
<feature type="region of interest" description="Disordered" evidence="2">
    <location>
        <begin position="974"/>
        <end position="1041"/>
    </location>
</feature>
<evidence type="ECO:0000313" key="5">
    <source>
        <dbReference type="Proteomes" id="UP000251647"/>
    </source>
</evidence>
<feature type="region of interest" description="Disordered" evidence="2">
    <location>
        <begin position="496"/>
        <end position="546"/>
    </location>
</feature>
<feature type="chain" id="PRO_5043949419" evidence="3">
    <location>
        <begin position="30"/>
        <end position="1330"/>
    </location>
</feature>
<feature type="compositionally biased region" description="Polar residues" evidence="2">
    <location>
        <begin position="1021"/>
        <end position="1031"/>
    </location>
</feature>
<feature type="compositionally biased region" description="Acidic residues" evidence="2">
    <location>
        <begin position="924"/>
        <end position="934"/>
    </location>
</feature>
<dbReference type="EMBL" id="UATL01000001">
    <property type="protein sequence ID" value="SPY28892.1"/>
    <property type="molecule type" value="Genomic_DNA"/>
</dbReference>
<feature type="compositionally biased region" description="Basic and acidic residues" evidence="2">
    <location>
        <begin position="496"/>
        <end position="505"/>
    </location>
</feature>
<evidence type="ECO:0000313" key="4">
    <source>
        <dbReference type="EMBL" id="SPY28892.1"/>
    </source>
</evidence>
<feature type="signal peptide" evidence="3">
    <location>
        <begin position="1"/>
        <end position="29"/>
    </location>
</feature>
<dbReference type="InterPro" id="IPR020011">
    <property type="entry name" value="FimV_C"/>
</dbReference>
<evidence type="ECO:0000256" key="1">
    <source>
        <dbReference type="SAM" id="Coils"/>
    </source>
</evidence>
<feature type="region of interest" description="Disordered" evidence="2">
    <location>
        <begin position="152"/>
        <end position="210"/>
    </location>
</feature>
<feature type="compositionally biased region" description="Polar residues" evidence="2">
    <location>
        <begin position="262"/>
        <end position="309"/>
    </location>
</feature>
<feature type="coiled-coil region" evidence="1">
    <location>
        <begin position="345"/>
        <end position="372"/>
    </location>
</feature>
<feature type="compositionally biased region" description="Acidic residues" evidence="2">
    <location>
        <begin position="1145"/>
        <end position="1154"/>
    </location>
</feature>
<feature type="compositionally biased region" description="Basic residues" evidence="2">
    <location>
        <begin position="158"/>
        <end position="178"/>
    </location>
</feature>
<reference evidence="4 5" key="1">
    <citation type="submission" date="2018-06" db="EMBL/GenBank/DDBJ databases">
        <authorList>
            <consortium name="Pathogen Informatics"/>
            <person name="Doyle S."/>
        </authorList>
    </citation>
    <scope>NUCLEOTIDE SEQUENCE [LARGE SCALE GENOMIC DNA]</scope>
    <source>
        <strain evidence="4 5">NCTC11647</strain>
    </source>
</reference>
<dbReference type="InterPro" id="IPR038440">
    <property type="entry name" value="FimV_C_sf"/>
</dbReference>
<feature type="compositionally biased region" description="Polar residues" evidence="2">
    <location>
        <begin position="705"/>
        <end position="718"/>
    </location>
</feature>
<name>A0A2T3QJ90_PHODM</name>
<feature type="region of interest" description="Disordered" evidence="2">
    <location>
        <begin position="257"/>
        <end position="323"/>
    </location>
</feature>
<accession>A0A2T3QJ90</accession>
<feature type="compositionally biased region" description="Basic and acidic residues" evidence="2">
    <location>
        <begin position="515"/>
        <end position="526"/>
    </location>
</feature>
<feature type="region of interest" description="Disordered" evidence="2">
    <location>
        <begin position="444"/>
        <end position="470"/>
    </location>
</feature>
<keyword evidence="3" id="KW-0732">Signal</keyword>
<dbReference type="RefSeq" id="WP_005298229.1">
    <property type="nucleotide sequence ID" value="NZ_PYOG01000012.1"/>
</dbReference>
<dbReference type="OrthoDB" id="5298707at2"/>
<feature type="compositionally biased region" description="Basic and acidic residues" evidence="2">
    <location>
        <begin position="869"/>
        <end position="879"/>
    </location>
</feature>
<feature type="compositionally biased region" description="Acidic residues" evidence="2">
    <location>
        <begin position="941"/>
        <end position="955"/>
    </location>
</feature>
<feature type="compositionally biased region" description="Polar residues" evidence="2">
    <location>
        <begin position="1160"/>
        <end position="1177"/>
    </location>
</feature>
<evidence type="ECO:0000256" key="3">
    <source>
        <dbReference type="SAM" id="SignalP"/>
    </source>
</evidence>
<feature type="region of interest" description="Disordered" evidence="2">
    <location>
        <begin position="648"/>
        <end position="684"/>
    </location>
</feature>
<gene>
    <name evidence="4" type="ORF">NCTC11647_01996</name>
</gene>
<dbReference type="NCBIfam" id="TIGR03504">
    <property type="entry name" value="FimV_Cterm"/>
    <property type="match status" value="1"/>
</dbReference>
<dbReference type="Gene3D" id="1.20.58.2200">
    <property type="match status" value="1"/>
</dbReference>
<dbReference type="InterPro" id="IPR020012">
    <property type="entry name" value="LysM_FimV"/>
</dbReference>
<organism evidence="4 5">
    <name type="scientific">Photobacterium damselae</name>
    <dbReference type="NCBI Taxonomy" id="38293"/>
    <lineage>
        <taxon>Bacteria</taxon>
        <taxon>Pseudomonadati</taxon>
        <taxon>Pseudomonadota</taxon>
        <taxon>Gammaproteobacteria</taxon>
        <taxon>Vibrionales</taxon>
        <taxon>Vibrionaceae</taxon>
        <taxon>Photobacterium</taxon>
    </lineage>
</organism>
<sequence length="1330" mass="146754">MSELSQALKRILLPVALATAFGGIAPAYANTVRIVGPENEDPNAWVQHSEQMRSSSFDYVKTPNKPYTNMRRYGPTSAKETLWSIASRHRPNNSVSVYQVIGAIKHINPQAFENNNIHGLIPGSYLVMPTLAQVKREDTQLVRRVLEQDKLREPYASKNRKTTSKPSAKKTVVKKAPVKHAVPASQTRSQTKAQPKPQIKPAVNPAKSTSTTVESADHFTIPAKPTVPANKVSPSATKAALATVATATVLGPMAVDTGEPITEQSSATKVNTEQSKAITSAPAQVTSSATEGDNTGANTVSSQSNTASVQRDGAIPPKPQDVSANAAASLPQDVSNPLNASDEQLTQLIESNHMLKVRLAEMQQEMASLREQVGDDDEFRNEVINFIRQQRQQEQAVPEEDKTSWLNQLADNPTALIAAGLIPGGLLAGLLAFFLYRRGKKEEQEEQAEKNSQLPLIDDASSSEPNLDSEDKLDELDDLLFDDDLFADSNDKLEQSLDRDLKQSEKTGLSESELSEAKLSESKPSESETSQSDPAPGPNFFLDDFDINDDFDVDMSSKSVSVNGEEAALGLEEMERAIDQMDTSHSDEDLAAQWERSLQQEKVDVDSDDFDLAEGLDESFEPLEPKSEQELLDQSMLDDLLVDIDSQLEEPVTSEAASDVISNEKASLEPQLEQEPFTSPTVEDSVQKTIDELDISSKELVEESANPTSNISAESQTIPEVETEISESSTQLLDELVTDEDDLLGADLDIDLDENSVQLLDELIPDEDDEIVLEQPLDLEENSTALLDELVDDWGEKPTKAIDATVEQSQEIEPLQTQVAEEDIDDILDQFLDQELEQHTLADEAQESSPHDYLAPEAKPLTVEELERELDRQEAEEKQSLAQAIDEFPIFDEQAALDEFDEREPNSHAMPETKAQSESHIEAFELDDLPEFDEQSALNDPEAESLLDEELALSDEDQQRALDNVVRQLQEAVEASERYQQAPELLDTIDTKLSESKETPPQELTSSEEITKESISEPSMTDVSSEPSSEPSAFDEHKKKDYDFAHYDPASLPEFNEDEALQASFEEQYELEQYEREKGFSTQRPPHPIQDDYVANSAQPLPSEFDHELVESAGLDMAALLTDPDLGLADAERDGLLAHVHNDTQDDDDLDSDEQALWHQVSQDPSLENEDWSQQPSLAKDDIDSVIESIEHELEPAQEKGAYKAFQQAEELTLPEAGSELISVAQDSKPHSFISIDELMKETQGDGSALAQELDAQPLKLDVGLDEFPDVLTNIAHTDVDDHSELASKLDLAKAYLEMNDKEGAIELLEEVTAKADGAVKAEAEKLLNN</sequence>
<protein>
    <submittedName>
        <fullName evidence="4">Tfp pilus assembly protein FimV</fullName>
    </submittedName>
</protein>
<feature type="region of interest" description="Disordered" evidence="2">
    <location>
        <begin position="1139"/>
        <end position="1183"/>
    </location>
</feature>
<keyword evidence="1" id="KW-0175">Coiled coil</keyword>
<dbReference type="NCBIfam" id="TIGR03505">
    <property type="entry name" value="FimV_core"/>
    <property type="match status" value="1"/>
</dbReference>
<feature type="compositionally biased region" description="Basic and acidic residues" evidence="2">
    <location>
        <begin position="989"/>
        <end position="1000"/>
    </location>
</feature>
<evidence type="ECO:0000256" key="2">
    <source>
        <dbReference type="SAM" id="MobiDB-lite"/>
    </source>
</evidence>
<proteinExistence type="predicted"/>
<feature type="region of interest" description="Disordered" evidence="2">
    <location>
        <begin position="836"/>
        <end position="955"/>
    </location>
</feature>